<feature type="transmembrane region" description="Helical" evidence="13">
    <location>
        <begin position="44"/>
        <end position="63"/>
    </location>
</feature>
<accession>A0A176U0S2</accession>
<feature type="transmembrane region" description="Helical" evidence="13">
    <location>
        <begin position="191"/>
        <end position="217"/>
    </location>
</feature>
<evidence type="ECO:0000256" key="6">
    <source>
        <dbReference type="ARBA" id="ARBA00022475"/>
    </source>
</evidence>
<keyword evidence="10 13" id="KW-1133">Transmembrane helix</keyword>
<keyword evidence="5 12" id="KW-0813">Transport</keyword>
<evidence type="ECO:0000256" key="2">
    <source>
        <dbReference type="ARBA" id="ARBA00004429"/>
    </source>
</evidence>
<dbReference type="GO" id="GO:0005886">
    <property type="term" value="C:plasma membrane"/>
    <property type="evidence" value="ECO:0007669"/>
    <property type="project" value="UniProtKB-SubCell"/>
</dbReference>
<accession>A0A096EJJ1</accession>
<evidence type="ECO:0000256" key="11">
    <source>
        <dbReference type="ARBA" id="ARBA00023136"/>
    </source>
</evidence>
<dbReference type="GO" id="GO:1903607">
    <property type="term" value="P:cytochrome c biosynthetic process"/>
    <property type="evidence" value="ECO:0007669"/>
    <property type="project" value="TreeGrafter"/>
</dbReference>
<evidence type="ECO:0000256" key="10">
    <source>
        <dbReference type="ARBA" id="ARBA00022989"/>
    </source>
</evidence>
<gene>
    <name evidence="14" type="ORF">P245_03170</name>
    <name evidence="15" type="ORF">P608_24175</name>
</gene>
<keyword evidence="8 13" id="KW-0812">Transmembrane</keyword>
<proteinExistence type="inferred from homology"/>
<dbReference type="GO" id="GO:0017004">
    <property type="term" value="P:cytochrome complex assembly"/>
    <property type="evidence" value="ECO:0007669"/>
    <property type="project" value="UniProtKB-KW"/>
</dbReference>
<dbReference type="PIRSF" id="PIRSF002764">
    <property type="entry name" value="CcmB"/>
    <property type="match status" value="1"/>
</dbReference>
<keyword evidence="7 12" id="KW-0997">Cell inner membrane</keyword>
<organism evidence="15 16">
    <name type="scientific">Comamonas thiooxydans</name>
    <dbReference type="NCBI Taxonomy" id="363952"/>
    <lineage>
        <taxon>Bacteria</taxon>
        <taxon>Pseudomonadati</taxon>
        <taxon>Pseudomonadota</taxon>
        <taxon>Betaproteobacteria</taxon>
        <taxon>Burkholderiales</taxon>
        <taxon>Comamonadaceae</taxon>
        <taxon>Comamonas</taxon>
    </lineage>
</organism>
<evidence type="ECO:0000256" key="4">
    <source>
        <dbReference type="ARBA" id="ARBA00016452"/>
    </source>
</evidence>
<dbReference type="GO" id="GO:0015232">
    <property type="term" value="F:heme transmembrane transporter activity"/>
    <property type="evidence" value="ECO:0007669"/>
    <property type="project" value="InterPro"/>
</dbReference>
<feature type="transmembrane region" description="Helical" evidence="13">
    <location>
        <begin position="124"/>
        <end position="145"/>
    </location>
</feature>
<dbReference type="InterPro" id="IPR026031">
    <property type="entry name" value="Cyt_c_CcmB_bac"/>
</dbReference>
<comment type="function">
    <text evidence="1 12">Required for the export of heme to the periplasm for the biogenesis of c-type cytochromes.</text>
</comment>
<keyword evidence="6 12" id="KW-1003">Cell membrane</keyword>
<evidence type="ECO:0000256" key="9">
    <source>
        <dbReference type="ARBA" id="ARBA00022748"/>
    </source>
</evidence>
<dbReference type="PANTHER" id="PTHR30070">
    <property type="entry name" value="HEME EXPORTER PROTEIN B"/>
    <property type="match status" value="1"/>
</dbReference>
<evidence type="ECO:0000313" key="15">
    <source>
        <dbReference type="EMBL" id="KGH04627.1"/>
    </source>
</evidence>
<dbReference type="PRINTS" id="PR01414">
    <property type="entry name" value="CCMBBIOGNSIS"/>
</dbReference>
<keyword evidence="9 12" id="KW-0201">Cytochrome c-type biogenesis</keyword>
<evidence type="ECO:0000256" key="1">
    <source>
        <dbReference type="ARBA" id="ARBA00002442"/>
    </source>
</evidence>
<comment type="subcellular location">
    <subcellularLocation>
        <location evidence="2">Cell inner membrane</location>
        <topology evidence="2">Multi-pass membrane protein</topology>
    </subcellularLocation>
</comment>
<evidence type="ECO:0000256" key="3">
    <source>
        <dbReference type="ARBA" id="ARBA00010544"/>
    </source>
</evidence>
<dbReference type="InterPro" id="IPR003544">
    <property type="entry name" value="Cyt_c_biogenesis_CcmB"/>
</dbReference>
<name>A0A096EJJ1_9BURK</name>
<evidence type="ECO:0000313" key="17">
    <source>
        <dbReference type="Proteomes" id="UP000029567"/>
    </source>
</evidence>
<sequence>MLRAVCARELKLAARRPSDALGGLFFFVLVGSLFPLALGPDAPLLRQIAPGIVWVAALLAVLLGQHRLFESDMADGSLEQWLLAPAPLSLLVGLKVATHWLLGVLPLLLVAPLLGWQYGLDGTVVSILLASLALGTPSLCLLAALGAALTLGVRGQLLLALVVLPLSVPILIFGSHAVAQAQQGLSAAPALNLLGACLCLALLAGPWAIAAALRLALE</sequence>
<evidence type="ECO:0000256" key="5">
    <source>
        <dbReference type="ARBA" id="ARBA00022448"/>
    </source>
</evidence>
<evidence type="ECO:0000313" key="16">
    <source>
        <dbReference type="Proteomes" id="UP000029549"/>
    </source>
</evidence>
<keyword evidence="16" id="KW-1185">Reference proteome</keyword>
<reference evidence="16 17" key="1">
    <citation type="submission" date="2013-09" db="EMBL/GenBank/DDBJ databases">
        <title>High correlation between genotypes and phenotypes of environmental bacteria Comamonas testosteroni strains.</title>
        <authorList>
            <person name="Liu L."/>
            <person name="Zhu W."/>
            <person name="Xia X."/>
            <person name="Xu B."/>
            <person name="Luo M."/>
            <person name="Wang G."/>
        </authorList>
    </citation>
    <scope>NUCLEOTIDE SEQUENCE [LARGE SCALE GENOMIC DNA]</scope>
    <source>
        <strain evidence="15 16">DF2</strain>
        <strain evidence="14 17">JL14</strain>
    </source>
</reference>
<keyword evidence="11 12" id="KW-0472">Membrane</keyword>
<feature type="transmembrane region" description="Helical" evidence="13">
    <location>
        <begin position="157"/>
        <end position="179"/>
    </location>
</feature>
<dbReference type="PANTHER" id="PTHR30070:SF1">
    <property type="entry name" value="CYTOCHROME C BIOGENESIS B-RELATED"/>
    <property type="match status" value="1"/>
</dbReference>
<dbReference type="EMBL" id="AWTN01000002">
    <property type="protein sequence ID" value="KGH00378.1"/>
    <property type="molecule type" value="Genomic_DNA"/>
</dbReference>
<comment type="caution">
    <text evidence="15">The sequence shown here is derived from an EMBL/GenBank/DDBJ whole genome shotgun (WGS) entry which is preliminary data.</text>
</comment>
<feature type="transmembrane region" description="Helical" evidence="13">
    <location>
        <begin position="20"/>
        <end position="38"/>
    </location>
</feature>
<evidence type="ECO:0000256" key="13">
    <source>
        <dbReference type="SAM" id="Phobius"/>
    </source>
</evidence>
<comment type="similarity">
    <text evidence="3 12">Belongs to the CcmB/CycW/HelB family.</text>
</comment>
<evidence type="ECO:0000256" key="8">
    <source>
        <dbReference type="ARBA" id="ARBA00022692"/>
    </source>
</evidence>
<dbReference type="AlphaFoldDB" id="A0A096EJJ1"/>
<evidence type="ECO:0000256" key="12">
    <source>
        <dbReference type="PIRNR" id="PIRNR002764"/>
    </source>
</evidence>
<dbReference type="Proteomes" id="UP000029549">
    <property type="component" value="Unassembled WGS sequence"/>
</dbReference>
<evidence type="ECO:0000313" key="14">
    <source>
        <dbReference type="EMBL" id="KGH00378.1"/>
    </source>
</evidence>
<dbReference type="NCBIfam" id="TIGR01190">
    <property type="entry name" value="ccmB"/>
    <property type="match status" value="1"/>
</dbReference>
<evidence type="ECO:0000256" key="7">
    <source>
        <dbReference type="ARBA" id="ARBA00022519"/>
    </source>
</evidence>
<dbReference type="EMBL" id="AWTP01000155">
    <property type="protein sequence ID" value="KGH04627.1"/>
    <property type="molecule type" value="Genomic_DNA"/>
</dbReference>
<dbReference type="Proteomes" id="UP000029567">
    <property type="component" value="Unassembled WGS sequence"/>
</dbReference>
<dbReference type="Pfam" id="PF03379">
    <property type="entry name" value="CcmB"/>
    <property type="match status" value="1"/>
</dbReference>
<protein>
    <recommendedName>
        <fullName evidence="4 12">Heme exporter protein B</fullName>
    </recommendedName>
</protein>